<proteinExistence type="predicted"/>
<keyword evidence="3" id="KW-1185">Reference proteome</keyword>
<dbReference type="EMBL" id="QRBI01000246">
    <property type="protein sequence ID" value="RMB90674.1"/>
    <property type="molecule type" value="Genomic_DNA"/>
</dbReference>
<comment type="caution">
    <text evidence="2">The sequence shown here is derived from an EMBL/GenBank/DDBJ whole genome shotgun (WGS) entry which is preliminary data.</text>
</comment>
<feature type="region of interest" description="Disordered" evidence="1">
    <location>
        <begin position="166"/>
        <end position="196"/>
    </location>
</feature>
<sequence length="238" mass="25113">MWRVPDPAPGSNAKRSGRKARACFPSLFQLYHCLRRKCSRRNRGYSREISLSHGGFCSGSLSTRHGRASFSCGREGSVTYSRRPSSCPPLPAPAPYSIPGIPAGYPCDTPGSLAVASGDCGVTSGWDLTGGDASIPLRSSDNTALIPKPDEPGLIPDSDNTGLILNSDNTGLIPSSDKPGLNPDSDNTGFIPDSDNTGLIIRSDKTGLIRSSDKPGLILNSDNTELIPDPKPGAYSRL</sequence>
<accession>A0A3M0IPF4</accession>
<name>A0A3M0IPF4_HIRRU</name>
<reference evidence="2 3" key="1">
    <citation type="submission" date="2018-07" db="EMBL/GenBank/DDBJ databases">
        <title>A high quality draft genome assembly of the barn swallow (H. rustica rustica).</title>
        <authorList>
            <person name="Formenti G."/>
            <person name="Chiara M."/>
            <person name="Poveda L."/>
            <person name="Francoijs K.-J."/>
            <person name="Bonisoli-Alquati A."/>
            <person name="Canova L."/>
            <person name="Gianfranceschi L."/>
            <person name="Horner D.S."/>
            <person name="Saino N."/>
        </authorList>
    </citation>
    <scope>NUCLEOTIDE SEQUENCE [LARGE SCALE GENOMIC DNA]</scope>
    <source>
        <strain evidence="2">Chelidonia</strain>
        <tissue evidence="2">Blood</tissue>
    </source>
</reference>
<dbReference type="AlphaFoldDB" id="A0A3M0IPF4"/>
<evidence type="ECO:0000313" key="2">
    <source>
        <dbReference type="EMBL" id="RMB90674.1"/>
    </source>
</evidence>
<organism evidence="2 3">
    <name type="scientific">Hirundo rustica rustica</name>
    <dbReference type="NCBI Taxonomy" id="333673"/>
    <lineage>
        <taxon>Eukaryota</taxon>
        <taxon>Metazoa</taxon>
        <taxon>Chordata</taxon>
        <taxon>Craniata</taxon>
        <taxon>Vertebrata</taxon>
        <taxon>Euteleostomi</taxon>
        <taxon>Archelosauria</taxon>
        <taxon>Archosauria</taxon>
        <taxon>Dinosauria</taxon>
        <taxon>Saurischia</taxon>
        <taxon>Theropoda</taxon>
        <taxon>Coelurosauria</taxon>
        <taxon>Aves</taxon>
        <taxon>Neognathae</taxon>
        <taxon>Neoaves</taxon>
        <taxon>Telluraves</taxon>
        <taxon>Australaves</taxon>
        <taxon>Passeriformes</taxon>
        <taxon>Sylvioidea</taxon>
        <taxon>Hirundinidae</taxon>
        <taxon>Hirundo</taxon>
    </lineage>
</organism>
<protein>
    <submittedName>
        <fullName evidence="2">Uncharacterized protein</fullName>
    </submittedName>
</protein>
<gene>
    <name evidence="2" type="ORF">DUI87_32938</name>
</gene>
<dbReference type="OrthoDB" id="9218654at2759"/>
<evidence type="ECO:0000256" key="1">
    <source>
        <dbReference type="SAM" id="MobiDB-lite"/>
    </source>
</evidence>
<evidence type="ECO:0000313" key="3">
    <source>
        <dbReference type="Proteomes" id="UP000269221"/>
    </source>
</evidence>
<dbReference type="Proteomes" id="UP000269221">
    <property type="component" value="Unassembled WGS sequence"/>
</dbReference>